<evidence type="ECO:0000313" key="4">
    <source>
        <dbReference type="Proteomes" id="UP001560293"/>
    </source>
</evidence>
<proteinExistence type="predicted"/>
<evidence type="ECO:0000313" key="1">
    <source>
        <dbReference type="EMBL" id="MCT2119157.1"/>
    </source>
</evidence>
<sequence>MSFTATWVAEGEEDTLVVELPGKCAVTFTVFVVDGTQGHDAFPSAPTVPVHSTVAPFRNSTGTPWAPPITVAERIVPVDVLAGFGSAVTAEVVVSRLTTEAVPVVPG</sequence>
<dbReference type="Proteomes" id="UP001206890">
    <property type="component" value="Unassembled WGS sequence"/>
</dbReference>
<evidence type="ECO:0000313" key="2">
    <source>
        <dbReference type="EMBL" id="MEX6464647.1"/>
    </source>
</evidence>
<keyword evidence="4" id="KW-1185">Reference proteome</keyword>
<reference evidence="4" key="2">
    <citation type="submission" date="2024-07" db="EMBL/GenBank/DDBJ databases">
        <title>Pseudomonas strain that inhibits Aeromonas fish pathogens.</title>
        <authorList>
            <person name="Wildschutte H."/>
        </authorList>
    </citation>
    <scope>NUCLEOTIDE SEQUENCE [LARGE SCALE GENOMIC DNA]</scope>
    <source>
        <strain evidence="4">n60</strain>
    </source>
</reference>
<reference evidence="1" key="1">
    <citation type="submission" date="2022-04" db="EMBL/GenBank/DDBJ databases">
        <title>Human microbiome associated bacterial genomes.</title>
        <authorList>
            <person name="Sandstrom S."/>
            <person name="Salamzade R."/>
            <person name="Kalan L.R."/>
        </authorList>
    </citation>
    <scope>NUCLEOTIDE SEQUENCE</scope>
    <source>
        <strain evidence="1">P3-SID1762</strain>
    </source>
</reference>
<comment type="caution">
    <text evidence="1">The sequence shown here is derived from an EMBL/GenBank/DDBJ whole genome shotgun (WGS) entry which is preliminary data.</text>
</comment>
<reference evidence="2" key="3">
    <citation type="submission" date="2024-07" db="EMBL/GenBank/DDBJ databases">
        <authorList>
            <person name="Wildschutte H."/>
        </authorList>
    </citation>
    <scope>NUCLEOTIDE SEQUENCE</scope>
    <source>
        <strain evidence="2">N60</strain>
    </source>
</reference>
<dbReference type="EMBL" id="JBFTEZ010000002">
    <property type="protein sequence ID" value="MEX6464647.1"/>
    <property type="molecule type" value="Genomic_DNA"/>
</dbReference>
<evidence type="ECO:0000313" key="3">
    <source>
        <dbReference type="Proteomes" id="UP001206890"/>
    </source>
</evidence>
<dbReference type="EMBL" id="JALXTC010000111">
    <property type="protein sequence ID" value="MCT2119157.1"/>
    <property type="molecule type" value="Genomic_DNA"/>
</dbReference>
<dbReference type="RefSeq" id="WP_141764084.1">
    <property type="nucleotide sequence ID" value="NZ_JALXRO010000124.1"/>
</dbReference>
<name>A0AAW5QBG4_9ACTN</name>
<dbReference type="AlphaFoldDB" id="A0AAW5QBG4"/>
<gene>
    <name evidence="2" type="ORF">AB6N35_09860</name>
    <name evidence="1" type="ORF">M3D93_15595</name>
</gene>
<organism evidence="1 3">
    <name type="scientific">Dietzia cinnamea</name>
    <dbReference type="NCBI Taxonomy" id="321318"/>
    <lineage>
        <taxon>Bacteria</taxon>
        <taxon>Bacillati</taxon>
        <taxon>Actinomycetota</taxon>
        <taxon>Actinomycetes</taxon>
        <taxon>Mycobacteriales</taxon>
        <taxon>Dietziaceae</taxon>
        <taxon>Dietzia</taxon>
    </lineage>
</organism>
<protein>
    <submittedName>
        <fullName evidence="1">Uncharacterized protein</fullName>
    </submittedName>
</protein>
<dbReference type="Proteomes" id="UP001560293">
    <property type="component" value="Unassembled WGS sequence"/>
</dbReference>
<accession>A0AAW5QBG4</accession>